<comment type="caution">
    <text evidence="1">The sequence shown here is derived from an EMBL/GenBank/DDBJ whole genome shotgun (WGS) entry which is preliminary data.</text>
</comment>
<dbReference type="PANTHER" id="PTHR36529">
    <property type="entry name" value="SLL1095 PROTEIN"/>
    <property type="match status" value="1"/>
</dbReference>
<dbReference type="InterPro" id="IPR018641">
    <property type="entry name" value="Trfase_1_rSAM/seldom-assoc"/>
</dbReference>
<proteinExistence type="predicted"/>
<gene>
    <name evidence="1" type="ORF">GCM10022278_11110</name>
</gene>
<keyword evidence="2" id="KW-1185">Reference proteome</keyword>
<evidence type="ECO:0000313" key="2">
    <source>
        <dbReference type="Proteomes" id="UP001501337"/>
    </source>
</evidence>
<dbReference type="RefSeq" id="WP_344804150.1">
    <property type="nucleotide sequence ID" value="NZ_BAABBO010000005.1"/>
</dbReference>
<reference evidence="2" key="1">
    <citation type="journal article" date="2019" name="Int. J. Syst. Evol. Microbiol.">
        <title>The Global Catalogue of Microorganisms (GCM) 10K type strain sequencing project: providing services to taxonomists for standard genome sequencing and annotation.</title>
        <authorList>
            <consortium name="The Broad Institute Genomics Platform"/>
            <consortium name="The Broad Institute Genome Sequencing Center for Infectious Disease"/>
            <person name="Wu L."/>
            <person name="Ma J."/>
        </authorList>
    </citation>
    <scope>NUCLEOTIDE SEQUENCE [LARGE SCALE GENOMIC DNA]</scope>
    <source>
        <strain evidence="2">JCM 17555</strain>
    </source>
</reference>
<protein>
    <submittedName>
        <fullName evidence="1">TIGR04282 family arsenosugar biosynthesis glycosyltransferase</fullName>
    </submittedName>
</protein>
<dbReference type="Proteomes" id="UP001501337">
    <property type="component" value="Unassembled WGS sequence"/>
</dbReference>
<name>A0ABP7NU32_9GAMM</name>
<dbReference type="Pfam" id="PF09837">
    <property type="entry name" value="DUF2064"/>
    <property type="match status" value="1"/>
</dbReference>
<dbReference type="PANTHER" id="PTHR36529:SF1">
    <property type="entry name" value="GLYCOSYLTRANSFERASE"/>
    <property type="match status" value="1"/>
</dbReference>
<dbReference type="EMBL" id="BAABBO010000005">
    <property type="protein sequence ID" value="GAA3954132.1"/>
    <property type="molecule type" value="Genomic_DNA"/>
</dbReference>
<organism evidence="1 2">
    <name type="scientific">Allohahella marinimesophila</name>
    <dbReference type="NCBI Taxonomy" id="1054972"/>
    <lineage>
        <taxon>Bacteria</taxon>
        <taxon>Pseudomonadati</taxon>
        <taxon>Pseudomonadota</taxon>
        <taxon>Gammaproteobacteria</taxon>
        <taxon>Oceanospirillales</taxon>
        <taxon>Hahellaceae</taxon>
        <taxon>Allohahella</taxon>
    </lineage>
</organism>
<sequence length="223" mass="24167">MPAESSTQLVILAKRPKLGAVKTRLAADTGPVEALAIYQQLLQLQIDHARRYARAAPHRHVRIDWDAPSANGSRTVEERGWLVDGKQGAGSIGDRMGLVMGQHFSSERRAGDRLIIVGSDCPYLDEQVLAAAEAALDEVDCALVPALDGGYVLIGVNRHFMTSGCDVFGGMPWSTPELMAATRERLSQAGVRWAELPPLEDIDEWPALQRWQAAATDTSPSAS</sequence>
<evidence type="ECO:0000313" key="1">
    <source>
        <dbReference type="EMBL" id="GAA3954132.1"/>
    </source>
</evidence>
<dbReference type="NCBIfam" id="TIGR04282">
    <property type="entry name" value="glyco_like_cofC"/>
    <property type="match status" value="1"/>
</dbReference>
<dbReference type="SUPFAM" id="SSF53448">
    <property type="entry name" value="Nucleotide-diphospho-sugar transferases"/>
    <property type="match status" value="1"/>
</dbReference>
<accession>A0ABP7NU32</accession>
<dbReference type="InterPro" id="IPR029044">
    <property type="entry name" value="Nucleotide-diphossugar_trans"/>
</dbReference>
<dbReference type="Gene3D" id="3.90.550.10">
    <property type="entry name" value="Spore Coat Polysaccharide Biosynthesis Protein SpsA, Chain A"/>
    <property type="match status" value="1"/>
</dbReference>